<dbReference type="RefSeq" id="YP_010013322.1">
    <property type="nucleotide sequence ID" value="NC_053510.1"/>
</dbReference>
<dbReference type="Proteomes" id="UP000258832">
    <property type="component" value="Segment"/>
</dbReference>
<keyword evidence="1" id="KW-0812">Transmembrane</keyword>
<dbReference type="KEGG" id="vg:63209904"/>
<sequence length="34" mass="3690">MADRFAWWFVGAAMGAALTFYLFGKGFISVGGDE</sequence>
<protein>
    <submittedName>
        <fullName evidence="2">Uncharacterized protein</fullName>
    </submittedName>
</protein>
<keyword evidence="1" id="KW-1133">Transmembrane helix</keyword>
<reference evidence="3" key="1">
    <citation type="submission" date="2018-07" db="EMBL/GenBank/DDBJ databases">
        <authorList>
            <person name="Quirk P.G."/>
            <person name="Krulwich T.A."/>
        </authorList>
    </citation>
    <scope>NUCLEOTIDE SEQUENCE [LARGE SCALE GENOMIC DNA]</scope>
</reference>
<evidence type="ECO:0000313" key="2">
    <source>
        <dbReference type="EMBL" id="AXH67897.1"/>
    </source>
</evidence>
<dbReference type="EMBL" id="MH576973">
    <property type="protein sequence ID" value="AXH67897.1"/>
    <property type="molecule type" value="Genomic_DNA"/>
</dbReference>
<organism evidence="2 3">
    <name type="scientific">Mycobacterium phage Bromden</name>
    <dbReference type="NCBI Taxonomy" id="2283252"/>
    <lineage>
        <taxon>Viruses</taxon>
        <taxon>Duplodnaviria</taxon>
        <taxon>Heunggongvirae</taxon>
        <taxon>Uroviricota</taxon>
        <taxon>Caudoviricetes</taxon>
        <taxon>Vilmaviridae</taxon>
        <taxon>Lclasvirinae</taxon>
        <taxon>Bromdenvirus</taxon>
        <taxon>Bromdenvirus bromden</taxon>
    </lineage>
</organism>
<proteinExistence type="predicted"/>
<name>A0A345MBM6_9CAUD</name>
<dbReference type="GeneID" id="63209904"/>
<evidence type="ECO:0000256" key="1">
    <source>
        <dbReference type="SAM" id="Phobius"/>
    </source>
</evidence>
<feature type="transmembrane region" description="Helical" evidence="1">
    <location>
        <begin position="6"/>
        <end position="24"/>
    </location>
</feature>
<gene>
    <name evidence="2" type="primary">92</name>
    <name evidence="2" type="ORF">SEA_BROMDEN_92</name>
</gene>
<evidence type="ECO:0000313" key="3">
    <source>
        <dbReference type="Proteomes" id="UP000258832"/>
    </source>
</evidence>
<accession>A0A345MBM6</accession>
<keyword evidence="1" id="KW-0472">Membrane</keyword>
<keyword evidence="3" id="KW-1185">Reference proteome</keyword>